<proteinExistence type="predicted"/>
<protein>
    <submittedName>
        <fullName evidence="3">Uncharacterized protein</fullName>
    </submittedName>
</protein>
<reference evidence="4" key="1">
    <citation type="submission" date="2010-08" db="EMBL/GenBank/DDBJ databases">
        <authorList>
            <consortium name="Caenorhabditis japonica Sequencing Consortium"/>
            <person name="Wilson R.K."/>
        </authorList>
    </citation>
    <scope>NUCLEOTIDE SEQUENCE [LARGE SCALE GENOMIC DNA]</scope>
    <source>
        <strain evidence="4">DF5081</strain>
    </source>
</reference>
<sequence length="73" mass="7258">MLQVYIILALLVSTAFAQSEQGAAHNQNGQFGQGQPGIIGQGLFGGPLGSTGAPQFGFQGGAGNGNENGQPGK</sequence>
<dbReference type="EnsemblMetazoa" id="CJA37446.1">
    <property type="protein sequence ID" value="CJA37446.1"/>
    <property type="gene ID" value="WBGene00213293"/>
</dbReference>
<evidence type="ECO:0000256" key="1">
    <source>
        <dbReference type="SAM" id="MobiDB-lite"/>
    </source>
</evidence>
<keyword evidence="4" id="KW-1185">Reference proteome</keyword>
<feature type="region of interest" description="Disordered" evidence="1">
    <location>
        <begin position="22"/>
        <end position="73"/>
    </location>
</feature>
<name>A0A8R1ISG8_CAEJA</name>
<feature type="chain" id="PRO_5035778192" evidence="2">
    <location>
        <begin position="18"/>
        <end position="73"/>
    </location>
</feature>
<dbReference type="Proteomes" id="UP000005237">
    <property type="component" value="Unassembled WGS sequence"/>
</dbReference>
<evidence type="ECO:0000313" key="3">
    <source>
        <dbReference type="EnsemblMetazoa" id="CJA37446.1"/>
    </source>
</evidence>
<dbReference type="AlphaFoldDB" id="A0A8R1ISG8"/>
<organism evidence="3 4">
    <name type="scientific">Caenorhabditis japonica</name>
    <dbReference type="NCBI Taxonomy" id="281687"/>
    <lineage>
        <taxon>Eukaryota</taxon>
        <taxon>Metazoa</taxon>
        <taxon>Ecdysozoa</taxon>
        <taxon>Nematoda</taxon>
        <taxon>Chromadorea</taxon>
        <taxon>Rhabditida</taxon>
        <taxon>Rhabditina</taxon>
        <taxon>Rhabditomorpha</taxon>
        <taxon>Rhabditoidea</taxon>
        <taxon>Rhabditidae</taxon>
        <taxon>Peloderinae</taxon>
        <taxon>Caenorhabditis</taxon>
    </lineage>
</organism>
<evidence type="ECO:0000313" key="4">
    <source>
        <dbReference type="Proteomes" id="UP000005237"/>
    </source>
</evidence>
<feature type="compositionally biased region" description="Gly residues" evidence="1">
    <location>
        <begin position="58"/>
        <end position="73"/>
    </location>
</feature>
<accession>A0A8R1ISG8</accession>
<reference evidence="3" key="2">
    <citation type="submission" date="2022-06" db="UniProtKB">
        <authorList>
            <consortium name="EnsemblMetazoa"/>
        </authorList>
    </citation>
    <scope>IDENTIFICATION</scope>
    <source>
        <strain evidence="3">DF5081</strain>
    </source>
</reference>
<feature type="signal peptide" evidence="2">
    <location>
        <begin position="1"/>
        <end position="17"/>
    </location>
</feature>
<keyword evidence="2" id="KW-0732">Signal</keyword>
<feature type="compositionally biased region" description="Gly residues" evidence="1">
    <location>
        <begin position="31"/>
        <end position="49"/>
    </location>
</feature>
<evidence type="ECO:0000256" key="2">
    <source>
        <dbReference type="SAM" id="SignalP"/>
    </source>
</evidence>